<feature type="domain" description="PAS" evidence="2">
    <location>
        <begin position="4"/>
        <end position="41"/>
    </location>
</feature>
<keyword evidence="1" id="KW-0175">Coiled coil</keyword>
<gene>
    <name evidence="3" type="ORF">MNB_SV-9-1246</name>
</gene>
<name>A0A1W1C1B7_9ZZZZ</name>
<dbReference type="AlphaFoldDB" id="A0A1W1C1B7"/>
<accession>A0A1W1C1B7</accession>
<dbReference type="EMBL" id="FPHG01000039">
    <property type="protein sequence ID" value="SFV59501.1"/>
    <property type="molecule type" value="Genomic_DNA"/>
</dbReference>
<feature type="coiled-coil region" evidence="1">
    <location>
        <begin position="186"/>
        <end position="213"/>
    </location>
</feature>
<evidence type="ECO:0000259" key="2">
    <source>
        <dbReference type="PROSITE" id="PS50112"/>
    </source>
</evidence>
<dbReference type="InterPro" id="IPR000014">
    <property type="entry name" value="PAS"/>
</dbReference>
<protein>
    <recommendedName>
        <fullName evidence="2">PAS domain-containing protein</fullName>
    </recommendedName>
</protein>
<dbReference type="PROSITE" id="PS50112">
    <property type="entry name" value="PAS"/>
    <property type="match status" value="1"/>
</dbReference>
<evidence type="ECO:0000313" key="3">
    <source>
        <dbReference type="EMBL" id="SFV59501.1"/>
    </source>
</evidence>
<evidence type="ECO:0000256" key="1">
    <source>
        <dbReference type="SAM" id="Coils"/>
    </source>
</evidence>
<proteinExistence type="predicted"/>
<organism evidence="3">
    <name type="scientific">hydrothermal vent metagenome</name>
    <dbReference type="NCBI Taxonomy" id="652676"/>
    <lineage>
        <taxon>unclassified sequences</taxon>
        <taxon>metagenomes</taxon>
        <taxon>ecological metagenomes</taxon>
    </lineage>
</organism>
<reference evidence="3" key="1">
    <citation type="submission" date="2016-10" db="EMBL/GenBank/DDBJ databases">
        <authorList>
            <person name="de Groot N.N."/>
        </authorList>
    </citation>
    <scope>NUCLEOTIDE SEQUENCE</scope>
</reference>
<sequence length="233" mass="27372">MNSISTNLKFFIENDINPFILFDNNGKILYLNNASEVLLGYVSKKELYDITLSYAPKNFGFRTTRLELEYDIFLFYAFTISYDNENEIGLHLYHKPRIEVNNSLEMDKYHITDINILLEANISLFKLQNDNELSLLVDQDIPLFKIEQNQFSKLIRKTLESFIVADYISISLTLKIGEYIIISNKKENIIELKVEANNRYKKLDKEIKKIAHSNHISTIFKENAIYLHIPFIK</sequence>